<dbReference type="SUPFAM" id="SSF46894">
    <property type="entry name" value="C-terminal effector domain of the bipartite response regulators"/>
    <property type="match status" value="1"/>
</dbReference>
<evidence type="ECO:0000256" key="3">
    <source>
        <dbReference type="PROSITE-ProRule" id="PRU00169"/>
    </source>
</evidence>
<accession>F5XFK9</accession>
<dbReference type="SUPFAM" id="SSF52172">
    <property type="entry name" value="CheY-like"/>
    <property type="match status" value="1"/>
</dbReference>
<dbReference type="InterPro" id="IPR000792">
    <property type="entry name" value="Tscrpt_reg_LuxR_C"/>
</dbReference>
<feature type="domain" description="Response regulatory" evidence="5">
    <location>
        <begin position="21"/>
        <end position="137"/>
    </location>
</feature>
<evidence type="ECO:0000259" key="4">
    <source>
        <dbReference type="PROSITE" id="PS50043"/>
    </source>
</evidence>
<dbReference type="Proteomes" id="UP000007947">
    <property type="component" value="Chromosome"/>
</dbReference>
<dbReference type="EMBL" id="AP012204">
    <property type="protein sequence ID" value="BAK35416.1"/>
    <property type="molecule type" value="Genomic_DNA"/>
</dbReference>
<evidence type="ECO:0000313" key="6">
    <source>
        <dbReference type="EMBL" id="BAK35416.1"/>
    </source>
</evidence>
<protein>
    <submittedName>
        <fullName evidence="6">Two-component system response regulator</fullName>
    </submittedName>
</protein>
<dbReference type="SMART" id="SM00421">
    <property type="entry name" value="HTH_LUXR"/>
    <property type="match status" value="1"/>
</dbReference>
<dbReference type="PROSITE" id="PS50043">
    <property type="entry name" value="HTH_LUXR_2"/>
    <property type="match status" value="1"/>
</dbReference>
<dbReference type="InterPro" id="IPR011006">
    <property type="entry name" value="CheY-like_superfamily"/>
</dbReference>
<evidence type="ECO:0000313" key="7">
    <source>
        <dbReference type="Proteomes" id="UP000007947"/>
    </source>
</evidence>
<dbReference type="CDD" id="cd06170">
    <property type="entry name" value="LuxR_C_like"/>
    <property type="match status" value="1"/>
</dbReference>
<dbReference type="GO" id="GO:0000160">
    <property type="term" value="P:phosphorelay signal transduction system"/>
    <property type="evidence" value="ECO:0007669"/>
    <property type="project" value="InterPro"/>
</dbReference>
<dbReference type="InterPro" id="IPR036388">
    <property type="entry name" value="WH-like_DNA-bd_sf"/>
</dbReference>
<dbReference type="InterPro" id="IPR001789">
    <property type="entry name" value="Sig_transdc_resp-reg_receiver"/>
</dbReference>
<dbReference type="PANTHER" id="PTHR45566">
    <property type="entry name" value="HTH-TYPE TRANSCRIPTIONAL REGULATOR YHJB-RELATED"/>
    <property type="match status" value="1"/>
</dbReference>
<dbReference type="Gene3D" id="1.10.10.10">
    <property type="entry name" value="Winged helix-like DNA-binding domain superfamily/Winged helix DNA-binding domain"/>
    <property type="match status" value="1"/>
</dbReference>
<keyword evidence="1 3" id="KW-0597">Phosphoprotein</keyword>
<dbReference type="AlphaFoldDB" id="F5XFK9"/>
<dbReference type="PRINTS" id="PR00038">
    <property type="entry name" value="HTHLUXR"/>
</dbReference>
<dbReference type="Pfam" id="PF00196">
    <property type="entry name" value="GerE"/>
    <property type="match status" value="1"/>
</dbReference>
<dbReference type="eggNOG" id="COG2197">
    <property type="taxonomic scope" value="Bacteria"/>
</dbReference>
<dbReference type="SMART" id="SM00448">
    <property type="entry name" value="REC"/>
    <property type="match status" value="1"/>
</dbReference>
<dbReference type="Pfam" id="PF00072">
    <property type="entry name" value="Response_reg"/>
    <property type="match status" value="1"/>
</dbReference>
<dbReference type="InterPro" id="IPR016032">
    <property type="entry name" value="Sig_transdc_resp-reg_C-effctor"/>
</dbReference>
<dbReference type="PROSITE" id="PS50110">
    <property type="entry name" value="RESPONSE_REGULATORY"/>
    <property type="match status" value="1"/>
</dbReference>
<dbReference type="OrthoDB" id="3771019at2"/>
<feature type="domain" description="HTH luxR-type" evidence="4">
    <location>
        <begin position="151"/>
        <end position="216"/>
    </location>
</feature>
<dbReference type="GO" id="GO:0003677">
    <property type="term" value="F:DNA binding"/>
    <property type="evidence" value="ECO:0007669"/>
    <property type="project" value="UniProtKB-KW"/>
</dbReference>
<dbReference type="Gene3D" id="3.40.50.2300">
    <property type="match status" value="1"/>
</dbReference>
<keyword evidence="7" id="KW-1185">Reference proteome</keyword>
<dbReference type="InterPro" id="IPR051015">
    <property type="entry name" value="EvgA-like"/>
</dbReference>
<dbReference type="PANTHER" id="PTHR45566:SF2">
    <property type="entry name" value="NARL SUBFAMILY"/>
    <property type="match status" value="1"/>
</dbReference>
<dbReference type="GO" id="GO:0006355">
    <property type="term" value="P:regulation of DNA-templated transcription"/>
    <property type="evidence" value="ECO:0007669"/>
    <property type="project" value="InterPro"/>
</dbReference>
<keyword evidence="2" id="KW-0238">DNA-binding</keyword>
<dbReference type="STRING" id="1032480.MLP_24020"/>
<evidence type="ECO:0000259" key="5">
    <source>
        <dbReference type="PROSITE" id="PS50110"/>
    </source>
</evidence>
<sequence length="223" mass="23450">MSIIANVESELRAGVTPDRCDVVVVDDHAVLAGALASALSNQPDFDLILTAGDVEAGARLMAQVRPRLAVLDVRLDGGDGLTLLAELPTLSPGTRALVLTAHVQPAVVSRARKLGAYAVLAKGTTLPDLLRALRAVAAGRNLLAELPVGSDEGRGQRLTVRETEILQLLAAGRDPAQISRQLGLSTHTIRDHVKSIRSKLGVQTQLAAVAEAVHLGIIELDTR</sequence>
<feature type="modified residue" description="4-aspartylphosphate" evidence="3">
    <location>
        <position position="72"/>
    </location>
</feature>
<evidence type="ECO:0000256" key="2">
    <source>
        <dbReference type="ARBA" id="ARBA00023125"/>
    </source>
</evidence>
<dbReference type="InterPro" id="IPR058245">
    <property type="entry name" value="NreC/VraR/RcsB-like_REC"/>
</dbReference>
<dbReference type="CDD" id="cd17535">
    <property type="entry name" value="REC_NarL-like"/>
    <property type="match status" value="1"/>
</dbReference>
<organism evidence="6 7">
    <name type="scientific">Microlunatus phosphovorus (strain ATCC 700054 / DSM 10555 / JCM 9379 / NBRC 101784 / NCIMB 13414 / VKM Ac-1990 / NM-1)</name>
    <dbReference type="NCBI Taxonomy" id="1032480"/>
    <lineage>
        <taxon>Bacteria</taxon>
        <taxon>Bacillati</taxon>
        <taxon>Actinomycetota</taxon>
        <taxon>Actinomycetes</taxon>
        <taxon>Propionibacteriales</taxon>
        <taxon>Propionibacteriaceae</taxon>
        <taxon>Microlunatus</taxon>
    </lineage>
</organism>
<dbReference type="KEGG" id="mph:MLP_24020"/>
<gene>
    <name evidence="6" type="ordered locus">MLP_24020</name>
</gene>
<dbReference type="HOGENOM" id="CLU_000445_90_10_11"/>
<name>F5XFK9_MICPN</name>
<reference evidence="6 7" key="1">
    <citation type="submission" date="2011-05" db="EMBL/GenBank/DDBJ databases">
        <title>Whole genome sequence of Microlunatus phosphovorus NM-1.</title>
        <authorList>
            <person name="Hosoyama A."/>
            <person name="Sasaki K."/>
            <person name="Harada T."/>
            <person name="Igarashi R."/>
            <person name="Kawakoshi A."/>
            <person name="Sasagawa M."/>
            <person name="Fukada J."/>
            <person name="Nakamura S."/>
            <person name="Katano Y."/>
            <person name="Hanada S."/>
            <person name="Kamagata Y."/>
            <person name="Nakamura N."/>
            <person name="Yamazaki S."/>
            <person name="Fujita N."/>
        </authorList>
    </citation>
    <scope>NUCLEOTIDE SEQUENCE [LARGE SCALE GENOMIC DNA]</scope>
    <source>
        <strain evidence="7">ATCC 700054 / DSM 10555 / JCM 9379 / NBRC 101784 / NCIMB 13414 / VKM Ac-1990 / NM-1</strain>
    </source>
</reference>
<proteinExistence type="predicted"/>
<evidence type="ECO:0000256" key="1">
    <source>
        <dbReference type="ARBA" id="ARBA00022553"/>
    </source>
</evidence>
<dbReference type="RefSeq" id="WP_013863286.1">
    <property type="nucleotide sequence ID" value="NC_015635.1"/>
</dbReference>